<dbReference type="EMBL" id="JAEIOS010000011">
    <property type="protein sequence ID" value="MBI8989160.1"/>
    <property type="molecule type" value="Genomic_DNA"/>
</dbReference>
<dbReference type="Proteomes" id="UP000645966">
    <property type="component" value="Unassembled WGS sequence"/>
</dbReference>
<evidence type="ECO:0000313" key="3">
    <source>
        <dbReference type="Proteomes" id="UP000645966"/>
    </source>
</evidence>
<keyword evidence="3" id="KW-1185">Reference proteome</keyword>
<gene>
    <name evidence="2" type="ORF">JDV75_05220</name>
</gene>
<accession>A0A934I626</accession>
<dbReference type="Pfam" id="PF10939">
    <property type="entry name" value="DUF2631"/>
    <property type="match status" value="1"/>
</dbReference>
<dbReference type="RefSeq" id="WP_198738169.1">
    <property type="nucleotide sequence ID" value="NZ_JAEIOS010000011.1"/>
</dbReference>
<organism evidence="2 3">
    <name type="scientific">Corynebacterium meridianum</name>
    <dbReference type="NCBI Taxonomy" id="2765363"/>
    <lineage>
        <taxon>Bacteria</taxon>
        <taxon>Bacillati</taxon>
        <taxon>Actinomycetota</taxon>
        <taxon>Actinomycetes</taxon>
        <taxon>Mycobacteriales</taxon>
        <taxon>Corynebacteriaceae</taxon>
        <taxon>Corynebacterium</taxon>
    </lineage>
</organism>
<feature type="transmembrane region" description="Helical" evidence="1">
    <location>
        <begin position="61"/>
        <end position="79"/>
    </location>
</feature>
<dbReference type="InterPro" id="IPR024341">
    <property type="entry name" value="DUF2631"/>
</dbReference>
<proteinExistence type="predicted"/>
<protein>
    <submittedName>
        <fullName evidence="2">DUF2631 domain-containing protein</fullName>
    </submittedName>
</protein>
<keyword evidence="1" id="KW-0812">Transmembrane</keyword>
<name>A0A934I626_9CORY</name>
<dbReference type="AlphaFoldDB" id="A0A934I626"/>
<comment type="caution">
    <text evidence="2">The sequence shown here is derived from an EMBL/GenBank/DDBJ whole genome shotgun (WGS) entry which is preliminary data.</text>
</comment>
<reference evidence="2" key="1">
    <citation type="submission" date="2020-12" db="EMBL/GenBank/DDBJ databases">
        <title>Genome public.</title>
        <authorList>
            <person name="Sun Q."/>
        </authorList>
    </citation>
    <scope>NUCLEOTIDE SEQUENCE</scope>
    <source>
        <strain evidence="2">CCM 8863</strain>
    </source>
</reference>
<evidence type="ECO:0000313" key="2">
    <source>
        <dbReference type="EMBL" id="MBI8989160.1"/>
    </source>
</evidence>
<keyword evidence="1" id="KW-1133">Transmembrane helix</keyword>
<keyword evidence="1" id="KW-0472">Membrane</keyword>
<evidence type="ECO:0000256" key="1">
    <source>
        <dbReference type="SAM" id="Phobius"/>
    </source>
</evidence>
<sequence length="143" mass="15737">MSGSDHNVPQVHNGVSTLDEPSAAWGWHGLSRQAIQISGWISVAFLLAYHFGNHHGHVETIWLFAITALIVVGLLLNLFQPKLNQVRTVTARNKPIDHVEPDWAHDQHTLSGVYADLTDSQLRSLNIDPATVRGRSGNHAIDA</sequence>